<dbReference type="PROSITE" id="PS00107">
    <property type="entry name" value="PROTEIN_KINASE_ATP"/>
    <property type="match status" value="1"/>
</dbReference>
<keyword evidence="7" id="KW-0418">Kinase</keyword>
<dbReference type="GO" id="GO:0004674">
    <property type="term" value="F:protein serine/threonine kinase activity"/>
    <property type="evidence" value="ECO:0007669"/>
    <property type="project" value="UniProtKB-KW"/>
</dbReference>
<dbReference type="Gene3D" id="3.30.310.80">
    <property type="entry name" value="Kinase associated domain 1, KA1"/>
    <property type="match status" value="1"/>
</dbReference>
<dbReference type="PROSITE" id="PS50011">
    <property type="entry name" value="PROTEIN_KINASE_DOM"/>
    <property type="match status" value="1"/>
</dbReference>
<evidence type="ECO:0000256" key="2">
    <source>
        <dbReference type="ARBA" id="ARBA00006234"/>
    </source>
</evidence>
<dbReference type="InterPro" id="IPR004041">
    <property type="entry name" value="NAF_dom"/>
</dbReference>
<protein>
    <recommendedName>
        <fullName evidence="3">non-specific serine/threonine protein kinase</fullName>
        <ecNumber evidence="3">2.7.11.1</ecNumber>
    </recommendedName>
</protein>
<dbReference type="FunFam" id="3.30.200.20:FF:000042">
    <property type="entry name" value="Aurora kinase A"/>
    <property type="match status" value="1"/>
</dbReference>
<dbReference type="AlphaFoldDB" id="A0ABD3JFI8"/>
<feature type="domain" description="NAF" evidence="16">
    <location>
        <begin position="347"/>
        <end position="371"/>
    </location>
</feature>
<evidence type="ECO:0000256" key="14">
    <source>
        <dbReference type="SAM" id="MobiDB-lite"/>
    </source>
</evidence>
<comment type="cofactor">
    <cofactor evidence="1">
        <name>Mn(2+)</name>
        <dbReference type="ChEBI" id="CHEBI:29035"/>
    </cofactor>
</comment>
<dbReference type="PANTHER" id="PTHR43895:SF33">
    <property type="entry name" value="PROTEIN KINASE DOMAIN-CONTAINING PROTEIN"/>
    <property type="match status" value="1"/>
</dbReference>
<evidence type="ECO:0000259" key="15">
    <source>
        <dbReference type="PROSITE" id="PS50011"/>
    </source>
</evidence>
<evidence type="ECO:0000256" key="7">
    <source>
        <dbReference type="ARBA" id="ARBA00022777"/>
    </source>
</evidence>
<comment type="catalytic activity">
    <reaction evidence="10">
        <text>L-threonyl-[protein] + ATP = O-phospho-L-threonyl-[protein] + ADP + H(+)</text>
        <dbReference type="Rhea" id="RHEA:46608"/>
        <dbReference type="Rhea" id="RHEA-COMP:11060"/>
        <dbReference type="Rhea" id="RHEA-COMP:11605"/>
        <dbReference type="ChEBI" id="CHEBI:15378"/>
        <dbReference type="ChEBI" id="CHEBI:30013"/>
        <dbReference type="ChEBI" id="CHEBI:30616"/>
        <dbReference type="ChEBI" id="CHEBI:61977"/>
        <dbReference type="ChEBI" id="CHEBI:456216"/>
        <dbReference type="EC" id="2.7.11.1"/>
    </reaction>
</comment>
<sequence length="473" mass="50845">MEGSPPPPPPPPACAADLGGSQFPGKQGPAAPTPPPLPPATGAAAGVGPKLQLGRQDSGAALLGKYQMGQLLGRGSFAKVYRATSLADGAPVAIKIIDKTKPVTSAMEPQILREVAAMRRLHSHPNILKIHEVMATRTKIYLVMELATGGELFSKIVRRGRLTEPVARRYFQQLVSALRFCHRSGVVHRDIKPQNLLLDAAGALKVSDFGLSALPEQLRDGLLHTACGTPAYTAPEVVSRRGYDGAKADAWSCGVILFVLLAGSMPFDDHNLVALYKRIHTRDYNFPDWISKPARYIIYQLLDPNPKSRMSLEDLVKTSWFKKSLNAKPRSDQTPTAEPDMPDGKHHAVGTMNAFDIISLSSGLDLSGLFEATTGAKGKRFTSKASVEAITEKVQDVGSKLGFSVERRKAGSIGLGKGVGSVLTVEVSEIAESLLMVEVRTVGNGGVSLEEVQWGDWKAGLEEIVLSWHHDGV</sequence>
<keyword evidence="8 12" id="KW-0067">ATP-binding</keyword>
<dbReference type="Pfam" id="PF03822">
    <property type="entry name" value="NAF"/>
    <property type="match status" value="1"/>
</dbReference>
<dbReference type="InterPro" id="IPR008271">
    <property type="entry name" value="Ser/Thr_kinase_AS"/>
</dbReference>
<feature type="region of interest" description="Disordered" evidence="14">
    <location>
        <begin position="1"/>
        <end position="50"/>
    </location>
</feature>
<comment type="similarity">
    <text evidence="2">Belongs to the protein kinase superfamily. CAMK Ser/Thr protein kinase family. SNF1 subfamily.</text>
</comment>
<dbReference type="SMART" id="SM00220">
    <property type="entry name" value="S_TKc"/>
    <property type="match status" value="1"/>
</dbReference>
<dbReference type="PROSITE" id="PS00108">
    <property type="entry name" value="PROTEIN_KINASE_ST"/>
    <property type="match status" value="1"/>
</dbReference>
<feature type="compositionally biased region" description="Pro residues" evidence="14">
    <location>
        <begin position="1"/>
        <end position="13"/>
    </location>
</feature>
<comment type="catalytic activity">
    <reaction evidence="11">
        <text>L-seryl-[protein] + ATP = O-phospho-L-seryl-[protein] + ADP + H(+)</text>
        <dbReference type="Rhea" id="RHEA:17989"/>
        <dbReference type="Rhea" id="RHEA-COMP:9863"/>
        <dbReference type="Rhea" id="RHEA-COMP:11604"/>
        <dbReference type="ChEBI" id="CHEBI:15378"/>
        <dbReference type="ChEBI" id="CHEBI:29999"/>
        <dbReference type="ChEBI" id="CHEBI:30616"/>
        <dbReference type="ChEBI" id="CHEBI:83421"/>
        <dbReference type="ChEBI" id="CHEBI:456216"/>
        <dbReference type="EC" id="2.7.11.1"/>
    </reaction>
</comment>
<evidence type="ECO:0000256" key="11">
    <source>
        <dbReference type="ARBA" id="ARBA00048679"/>
    </source>
</evidence>
<dbReference type="CDD" id="cd12195">
    <property type="entry name" value="CIPK_C"/>
    <property type="match status" value="1"/>
</dbReference>
<dbReference type="Pfam" id="PF00069">
    <property type="entry name" value="Pkinase"/>
    <property type="match status" value="1"/>
</dbReference>
<feature type="compositionally biased region" description="Low complexity" evidence="14">
    <location>
        <begin position="40"/>
        <end position="49"/>
    </location>
</feature>
<dbReference type="FunFam" id="1.10.510.10:FF:000653">
    <property type="entry name" value="Non-specific serine/threonine protein kinase"/>
    <property type="match status" value="1"/>
</dbReference>
<evidence type="ECO:0000256" key="3">
    <source>
        <dbReference type="ARBA" id="ARBA00012513"/>
    </source>
</evidence>
<dbReference type="EMBL" id="JBJKBG010000008">
    <property type="protein sequence ID" value="KAL3724776.1"/>
    <property type="molecule type" value="Genomic_DNA"/>
</dbReference>
<comment type="caution">
    <text evidence="17">The sequence shown here is derived from an EMBL/GenBank/DDBJ whole genome shotgun (WGS) entry which is preliminary data.</text>
</comment>
<evidence type="ECO:0000256" key="5">
    <source>
        <dbReference type="ARBA" id="ARBA00022679"/>
    </source>
</evidence>
<organism evidence="17 18">
    <name type="scientific">Eucalyptus globulus</name>
    <name type="common">Tasmanian blue gum</name>
    <dbReference type="NCBI Taxonomy" id="34317"/>
    <lineage>
        <taxon>Eukaryota</taxon>
        <taxon>Viridiplantae</taxon>
        <taxon>Streptophyta</taxon>
        <taxon>Embryophyta</taxon>
        <taxon>Tracheophyta</taxon>
        <taxon>Spermatophyta</taxon>
        <taxon>Magnoliopsida</taxon>
        <taxon>eudicotyledons</taxon>
        <taxon>Gunneridae</taxon>
        <taxon>Pentapetalae</taxon>
        <taxon>rosids</taxon>
        <taxon>malvids</taxon>
        <taxon>Myrtales</taxon>
        <taxon>Myrtaceae</taxon>
        <taxon>Myrtoideae</taxon>
        <taxon>Eucalypteae</taxon>
        <taxon>Eucalyptus</taxon>
    </lineage>
</organism>
<keyword evidence="9" id="KW-0464">Manganese</keyword>
<dbReference type="Gene3D" id="3.30.200.20">
    <property type="entry name" value="Phosphorylase Kinase, domain 1"/>
    <property type="match status" value="1"/>
</dbReference>
<evidence type="ECO:0000256" key="1">
    <source>
        <dbReference type="ARBA" id="ARBA00001936"/>
    </source>
</evidence>
<evidence type="ECO:0000313" key="17">
    <source>
        <dbReference type="EMBL" id="KAL3724776.1"/>
    </source>
</evidence>
<evidence type="ECO:0000313" key="18">
    <source>
        <dbReference type="Proteomes" id="UP001634007"/>
    </source>
</evidence>
<dbReference type="InterPro" id="IPR018451">
    <property type="entry name" value="NAF/FISL_domain"/>
</dbReference>
<evidence type="ECO:0000256" key="4">
    <source>
        <dbReference type="ARBA" id="ARBA00022527"/>
    </source>
</evidence>
<dbReference type="InterPro" id="IPR011009">
    <property type="entry name" value="Kinase-like_dom_sf"/>
</dbReference>
<reference evidence="17 18" key="1">
    <citation type="submission" date="2024-11" db="EMBL/GenBank/DDBJ databases">
        <title>Chromosome-level genome assembly of Eucalyptus globulus Labill. provides insights into its genome evolution.</title>
        <authorList>
            <person name="Li X."/>
        </authorList>
    </citation>
    <scope>NUCLEOTIDE SEQUENCE [LARGE SCALE GENOMIC DNA]</scope>
    <source>
        <strain evidence="17">CL2024</strain>
        <tissue evidence="17">Fresh tender leaves</tissue>
    </source>
</reference>
<evidence type="ECO:0000256" key="13">
    <source>
        <dbReference type="RuleBase" id="RU000304"/>
    </source>
</evidence>
<dbReference type="GO" id="GO:0005524">
    <property type="term" value="F:ATP binding"/>
    <property type="evidence" value="ECO:0007669"/>
    <property type="project" value="UniProtKB-UniRule"/>
</dbReference>
<keyword evidence="18" id="KW-1185">Reference proteome</keyword>
<keyword evidence="6 12" id="KW-0547">Nucleotide-binding</keyword>
<keyword evidence="5" id="KW-0808">Transferase</keyword>
<dbReference type="EC" id="2.7.11.1" evidence="3"/>
<evidence type="ECO:0000256" key="8">
    <source>
        <dbReference type="ARBA" id="ARBA00022840"/>
    </source>
</evidence>
<evidence type="ECO:0000256" key="6">
    <source>
        <dbReference type="ARBA" id="ARBA00022741"/>
    </source>
</evidence>
<evidence type="ECO:0000259" key="16">
    <source>
        <dbReference type="PROSITE" id="PS50816"/>
    </source>
</evidence>
<dbReference type="Proteomes" id="UP001634007">
    <property type="component" value="Unassembled WGS sequence"/>
</dbReference>
<feature type="binding site" evidence="12">
    <location>
        <position position="95"/>
    </location>
    <ligand>
        <name>ATP</name>
        <dbReference type="ChEBI" id="CHEBI:30616"/>
    </ligand>
</feature>
<dbReference type="InterPro" id="IPR000719">
    <property type="entry name" value="Prot_kinase_dom"/>
</dbReference>
<dbReference type="PROSITE" id="PS50816">
    <property type="entry name" value="NAF"/>
    <property type="match status" value="1"/>
</dbReference>
<dbReference type="SUPFAM" id="SSF56112">
    <property type="entry name" value="Protein kinase-like (PK-like)"/>
    <property type="match status" value="1"/>
</dbReference>
<proteinExistence type="inferred from homology"/>
<evidence type="ECO:0000256" key="9">
    <source>
        <dbReference type="ARBA" id="ARBA00023211"/>
    </source>
</evidence>
<keyword evidence="4 13" id="KW-0723">Serine/threonine-protein kinase</keyword>
<dbReference type="Gene3D" id="1.10.510.10">
    <property type="entry name" value="Transferase(Phosphotransferase) domain 1"/>
    <property type="match status" value="1"/>
</dbReference>
<name>A0ABD3JFI8_EUCGL</name>
<gene>
    <name evidence="17" type="ORF">ACJRO7_029872</name>
</gene>
<dbReference type="InterPro" id="IPR017441">
    <property type="entry name" value="Protein_kinase_ATP_BS"/>
</dbReference>
<accession>A0ABD3JFI8</accession>
<dbReference type="PANTHER" id="PTHR43895">
    <property type="entry name" value="CALCIUM/CALMODULIN-DEPENDENT PROTEIN KINASE KINASE-RELATED"/>
    <property type="match status" value="1"/>
</dbReference>
<evidence type="ECO:0000256" key="12">
    <source>
        <dbReference type="PROSITE-ProRule" id="PRU10141"/>
    </source>
</evidence>
<evidence type="ECO:0000256" key="10">
    <source>
        <dbReference type="ARBA" id="ARBA00047899"/>
    </source>
</evidence>
<feature type="domain" description="Protein kinase" evidence="15">
    <location>
        <begin position="66"/>
        <end position="321"/>
    </location>
</feature>